<evidence type="ECO:0000313" key="1">
    <source>
        <dbReference type="EMBL" id="GGR80667.1"/>
    </source>
</evidence>
<organism evidence="1 2">
    <name type="scientific">Streptomyces humidus</name>
    <dbReference type="NCBI Taxonomy" id="52259"/>
    <lineage>
        <taxon>Bacteria</taxon>
        <taxon>Bacillati</taxon>
        <taxon>Actinomycetota</taxon>
        <taxon>Actinomycetes</taxon>
        <taxon>Kitasatosporales</taxon>
        <taxon>Streptomycetaceae</taxon>
        <taxon>Streptomyces</taxon>
    </lineage>
</organism>
<dbReference type="AlphaFoldDB" id="A0A918FU31"/>
<name>A0A918FU31_9ACTN</name>
<protein>
    <submittedName>
        <fullName evidence="1">Uncharacterized protein</fullName>
    </submittedName>
</protein>
<dbReference type="Proteomes" id="UP000606194">
    <property type="component" value="Unassembled WGS sequence"/>
</dbReference>
<sequence length="194" mass="19985">MSLSLARCVEAVARLLDACGSLEPVRLCMSEADVQAEVCASGPAASASMARLAAACGEAAGHPAQRDEGVLTVDLEEELVLVAAVDTPVRGAVPGERVTSTAAAAELLRTLVPWTAGLDQERLPGAQLWVEDDGWDFTVRLLATAASGDDVDRVAAAAGAGLERIRTRRTDSGLDGQGCLPCGRTVHLGIVPLS</sequence>
<reference evidence="1" key="1">
    <citation type="journal article" date="2014" name="Int. J. Syst. Evol. Microbiol.">
        <title>Complete genome sequence of Corynebacterium casei LMG S-19264T (=DSM 44701T), isolated from a smear-ripened cheese.</title>
        <authorList>
            <consortium name="US DOE Joint Genome Institute (JGI-PGF)"/>
            <person name="Walter F."/>
            <person name="Albersmeier A."/>
            <person name="Kalinowski J."/>
            <person name="Ruckert C."/>
        </authorList>
    </citation>
    <scope>NUCLEOTIDE SEQUENCE</scope>
    <source>
        <strain evidence="1">JCM 4386</strain>
    </source>
</reference>
<proteinExistence type="predicted"/>
<dbReference type="RefSeq" id="WP_190148886.1">
    <property type="nucleotide sequence ID" value="NZ_BMTL01000007.1"/>
</dbReference>
<evidence type="ECO:0000313" key="2">
    <source>
        <dbReference type="Proteomes" id="UP000606194"/>
    </source>
</evidence>
<reference evidence="1" key="2">
    <citation type="submission" date="2020-09" db="EMBL/GenBank/DDBJ databases">
        <authorList>
            <person name="Sun Q."/>
            <person name="Ohkuma M."/>
        </authorList>
    </citation>
    <scope>NUCLEOTIDE SEQUENCE</scope>
    <source>
        <strain evidence="1">JCM 4386</strain>
    </source>
</reference>
<comment type="caution">
    <text evidence="1">The sequence shown here is derived from an EMBL/GenBank/DDBJ whole genome shotgun (WGS) entry which is preliminary data.</text>
</comment>
<dbReference type="EMBL" id="BMTL01000007">
    <property type="protein sequence ID" value="GGR80667.1"/>
    <property type="molecule type" value="Genomic_DNA"/>
</dbReference>
<accession>A0A918FU31</accession>
<keyword evidence="2" id="KW-1185">Reference proteome</keyword>
<gene>
    <name evidence="1" type="ORF">GCM10010269_19750</name>
</gene>